<dbReference type="InterPro" id="IPR052211">
    <property type="entry name" value="Cpx_auxiliary_protein"/>
</dbReference>
<evidence type="ECO:0000256" key="3">
    <source>
        <dbReference type="ARBA" id="ARBA00022729"/>
    </source>
</evidence>
<name>A0A975YNI8_9VIBR</name>
<dbReference type="RefSeq" id="WP_136485375.1">
    <property type="nucleotide sequence ID" value="NZ_CP076643.1"/>
</dbReference>
<dbReference type="GO" id="GO:0051082">
    <property type="term" value="F:unfolded protein binding"/>
    <property type="evidence" value="ECO:0007669"/>
    <property type="project" value="TreeGrafter"/>
</dbReference>
<dbReference type="InterPro" id="IPR012899">
    <property type="entry name" value="LTXXQ"/>
</dbReference>
<comment type="similarity">
    <text evidence="2">Belongs to the CpxP/Spy family.</text>
</comment>
<accession>A0A975YNI8</accession>
<evidence type="ECO:0000313" key="8">
    <source>
        <dbReference type="Proteomes" id="UP000694232"/>
    </source>
</evidence>
<dbReference type="GO" id="GO:0030288">
    <property type="term" value="C:outer membrane-bounded periplasmic space"/>
    <property type="evidence" value="ECO:0007669"/>
    <property type="project" value="TreeGrafter"/>
</dbReference>
<keyword evidence="3 6" id="KW-0732">Signal</keyword>
<evidence type="ECO:0000256" key="1">
    <source>
        <dbReference type="ARBA" id="ARBA00004418"/>
    </source>
</evidence>
<dbReference type="PANTHER" id="PTHR38102:SF1">
    <property type="entry name" value="PERIPLASMIC CHAPERONE SPY"/>
    <property type="match status" value="1"/>
</dbReference>
<sequence>MKNVKKWMLAALILPATLGATSVLAAGGDKAPHQRDCGPGAERALFKQLNLSDAQQEQLRSLREQGRAEMKKQPRSGMKEEMQALHQQERALMLAPNFDKAAATALAKQMAEKQVEHRVRMMEKRHQMLNVLTAEQKSQFESLQQERMTQCWKEGPRGGHPGAKGEHGYRGDKGQQGKQPASEAAQ</sequence>
<reference evidence="7" key="1">
    <citation type="submission" date="2021-06" db="EMBL/GenBank/DDBJ databases">
        <title>Vibrio nov. sp., novel gut bacterium isolated from Yellow Sea oyster.</title>
        <authorList>
            <person name="Muhammad N."/>
            <person name="Nguyen T.H."/>
            <person name="Lee Y.-J."/>
            <person name="Ko J."/>
            <person name="Kim S.-G."/>
        </authorList>
    </citation>
    <scope>NUCLEOTIDE SEQUENCE</scope>
    <source>
        <strain evidence="7">OG9-811</strain>
    </source>
</reference>
<dbReference type="EMBL" id="CP076643">
    <property type="protein sequence ID" value="QXO17580.1"/>
    <property type="molecule type" value="Genomic_DNA"/>
</dbReference>
<feature type="compositionally biased region" description="Polar residues" evidence="5">
    <location>
        <begin position="139"/>
        <end position="148"/>
    </location>
</feature>
<comment type="subcellular location">
    <subcellularLocation>
        <location evidence="1">Periplasm</location>
    </subcellularLocation>
</comment>
<keyword evidence="8" id="KW-1185">Reference proteome</keyword>
<protein>
    <submittedName>
        <fullName evidence="7">CpxP family protein</fullName>
    </submittedName>
</protein>
<dbReference type="CDD" id="cd09916">
    <property type="entry name" value="CpxP_like"/>
    <property type="match status" value="1"/>
</dbReference>
<dbReference type="KEGG" id="vos:KNV97_19875"/>
<dbReference type="Proteomes" id="UP000694232">
    <property type="component" value="Chromosome 1"/>
</dbReference>
<keyword evidence="4" id="KW-0574">Periplasm</keyword>
<feature type="signal peptide" evidence="6">
    <location>
        <begin position="1"/>
        <end position="25"/>
    </location>
</feature>
<evidence type="ECO:0000256" key="5">
    <source>
        <dbReference type="SAM" id="MobiDB-lite"/>
    </source>
</evidence>
<evidence type="ECO:0000256" key="2">
    <source>
        <dbReference type="ARBA" id="ARBA00008441"/>
    </source>
</evidence>
<evidence type="ECO:0000256" key="6">
    <source>
        <dbReference type="SAM" id="SignalP"/>
    </source>
</evidence>
<gene>
    <name evidence="7" type="ORF">KNV97_19875</name>
</gene>
<feature type="chain" id="PRO_5037974816" evidence="6">
    <location>
        <begin position="26"/>
        <end position="186"/>
    </location>
</feature>
<dbReference type="AlphaFoldDB" id="A0A975YNI8"/>
<organism evidence="7 8">
    <name type="scientific">Vibrio ostreae</name>
    <dbReference type="NCBI Taxonomy" id="2841925"/>
    <lineage>
        <taxon>Bacteria</taxon>
        <taxon>Pseudomonadati</taxon>
        <taxon>Pseudomonadota</taxon>
        <taxon>Gammaproteobacteria</taxon>
        <taxon>Vibrionales</taxon>
        <taxon>Vibrionaceae</taxon>
        <taxon>Vibrio</taxon>
    </lineage>
</organism>
<dbReference type="PANTHER" id="PTHR38102">
    <property type="entry name" value="PERIPLASMIC CHAPERONE SPY"/>
    <property type="match status" value="1"/>
</dbReference>
<evidence type="ECO:0000313" key="7">
    <source>
        <dbReference type="EMBL" id="QXO17580.1"/>
    </source>
</evidence>
<dbReference type="Gene3D" id="1.20.120.1490">
    <property type="match status" value="1"/>
</dbReference>
<dbReference type="NCBIfam" id="NF009391">
    <property type="entry name" value="PRK12750.1"/>
    <property type="match status" value="1"/>
</dbReference>
<feature type="compositionally biased region" description="Basic and acidic residues" evidence="5">
    <location>
        <begin position="163"/>
        <end position="175"/>
    </location>
</feature>
<dbReference type="Pfam" id="PF07813">
    <property type="entry name" value="LTXXQ"/>
    <property type="match status" value="1"/>
</dbReference>
<feature type="region of interest" description="Disordered" evidence="5">
    <location>
        <begin position="139"/>
        <end position="186"/>
    </location>
</feature>
<evidence type="ECO:0000256" key="4">
    <source>
        <dbReference type="ARBA" id="ARBA00022764"/>
    </source>
</evidence>
<proteinExistence type="inferred from homology"/>